<keyword evidence="2" id="KW-1185">Reference proteome</keyword>
<organism evidence="1 2">
    <name type="scientific">Paenochrobactrum glaciei</name>
    <dbReference type="NCBI Taxonomy" id="486407"/>
    <lineage>
        <taxon>Bacteria</taxon>
        <taxon>Pseudomonadati</taxon>
        <taxon>Pseudomonadota</taxon>
        <taxon>Alphaproteobacteria</taxon>
        <taxon>Hyphomicrobiales</taxon>
        <taxon>Brucellaceae</taxon>
        <taxon>Paenochrobactrum</taxon>
    </lineage>
</organism>
<name>A0ABP3R1A9_9HYPH</name>
<dbReference type="EMBL" id="BAAADE010000002">
    <property type="protein sequence ID" value="GAA0598630.1"/>
    <property type="molecule type" value="Genomic_DNA"/>
</dbReference>
<evidence type="ECO:0000313" key="1">
    <source>
        <dbReference type="EMBL" id="GAA0598630.1"/>
    </source>
</evidence>
<gene>
    <name evidence="1" type="ORF">GCM10008943_12310</name>
</gene>
<reference evidence="2" key="1">
    <citation type="journal article" date="2019" name="Int. J. Syst. Evol. Microbiol.">
        <title>The Global Catalogue of Microorganisms (GCM) 10K type strain sequencing project: providing services to taxonomists for standard genome sequencing and annotation.</title>
        <authorList>
            <consortium name="The Broad Institute Genomics Platform"/>
            <consortium name="The Broad Institute Genome Sequencing Center for Infectious Disease"/>
            <person name="Wu L."/>
            <person name="Ma J."/>
        </authorList>
    </citation>
    <scope>NUCLEOTIDE SEQUENCE [LARGE SCALE GENOMIC DNA]</scope>
    <source>
        <strain evidence="2">JCM 15115</strain>
    </source>
</reference>
<evidence type="ECO:0008006" key="3">
    <source>
        <dbReference type="Google" id="ProtNLM"/>
    </source>
</evidence>
<accession>A0ABP3R1A9</accession>
<sequence>MIKTNTYDIDFDFDYHSYKSLHTQYSIRANTALNIVRAFDFAKYIGIPLNNFVTINLFNIDQFAGRLIFSRIRERINRWLKRLSLKLGKNFVPTWVFVFENPLNLFHVHWCINIPDELKNDFRKKVRQLLEKHQGKPILDNQLNFQDMDPYTDKTLANYLCKGIRPNYIDFLHLQERAKFQGYIIGQRARVSRNLGPTAIKRANFNATLQRHEWSERHPHIADKYEKPEKWDINEVIPQVTGAKTFPGFQEYWKKMMRETYYFRNRLGDNRNINGSIPRTYAEQAAKMAKIKQQLSYNI</sequence>
<proteinExistence type="predicted"/>
<dbReference type="Proteomes" id="UP001424441">
    <property type="component" value="Unassembled WGS sequence"/>
</dbReference>
<protein>
    <recommendedName>
        <fullName evidence="3">Replication initiation protein</fullName>
    </recommendedName>
</protein>
<comment type="caution">
    <text evidence="1">The sequence shown here is derived from an EMBL/GenBank/DDBJ whole genome shotgun (WGS) entry which is preliminary data.</text>
</comment>
<dbReference type="RefSeq" id="WP_343803218.1">
    <property type="nucleotide sequence ID" value="NZ_BAAADE010000002.1"/>
</dbReference>
<evidence type="ECO:0000313" key="2">
    <source>
        <dbReference type="Proteomes" id="UP001424441"/>
    </source>
</evidence>